<reference evidence="2 3" key="1">
    <citation type="journal article" date="2017" name="PLoS Biol.">
        <title>The sea cucumber genome provides insights into morphological evolution and visceral regeneration.</title>
        <authorList>
            <person name="Zhang X."/>
            <person name="Sun L."/>
            <person name="Yuan J."/>
            <person name="Sun Y."/>
            <person name="Gao Y."/>
            <person name="Zhang L."/>
            <person name="Li S."/>
            <person name="Dai H."/>
            <person name="Hamel J.F."/>
            <person name="Liu C."/>
            <person name="Yu Y."/>
            <person name="Liu S."/>
            <person name="Lin W."/>
            <person name="Guo K."/>
            <person name="Jin S."/>
            <person name="Xu P."/>
            <person name="Storey K.B."/>
            <person name="Huan P."/>
            <person name="Zhang T."/>
            <person name="Zhou Y."/>
            <person name="Zhang J."/>
            <person name="Lin C."/>
            <person name="Li X."/>
            <person name="Xing L."/>
            <person name="Huo D."/>
            <person name="Sun M."/>
            <person name="Wang L."/>
            <person name="Mercier A."/>
            <person name="Li F."/>
            <person name="Yang H."/>
            <person name="Xiang J."/>
        </authorList>
    </citation>
    <scope>NUCLEOTIDE SEQUENCE [LARGE SCALE GENOMIC DNA]</scope>
    <source>
        <strain evidence="2">Shaxun</strain>
        <tissue evidence="2">Muscle</tissue>
    </source>
</reference>
<protein>
    <submittedName>
        <fullName evidence="2">Uncharacterized protein</fullName>
    </submittedName>
</protein>
<dbReference type="EMBL" id="MRZV01000539">
    <property type="protein sequence ID" value="PIK48136.1"/>
    <property type="molecule type" value="Genomic_DNA"/>
</dbReference>
<dbReference type="AlphaFoldDB" id="A0A2G8KJF4"/>
<organism evidence="2 3">
    <name type="scientific">Stichopus japonicus</name>
    <name type="common">Sea cucumber</name>
    <dbReference type="NCBI Taxonomy" id="307972"/>
    <lineage>
        <taxon>Eukaryota</taxon>
        <taxon>Metazoa</taxon>
        <taxon>Echinodermata</taxon>
        <taxon>Eleutherozoa</taxon>
        <taxon>Echinozoa</taxon>
        <taxon>Holothuroidea</taxon>
        <taxon>Aspidochirotacea</taxon>
        <taxon>Aspidochirotida</taxon>
        <taxon>Stichopodidae</taxon>
        <taxon>Apostichopus</taxon>
    </lineage>
</organism>
<dbReference type="Proteomes" id="UP000230750">
    <property type="component" value="Unassembled WGS sequence"/>
</dbReference>
<gene>
    <name evidence="2" type="ORF">BSL78_15012</name>
</gene>
<accession>A0A2G8KJF4</accession>
<evidence type="ECO:0000313" key="2">
    <source>
        <dbReference type="EMBL" id="PIK48136.1"/>
    </source>
</evidence>
<name>A0A2G8KJF4_STIJA</name>
<feature type="compositionally biased region" description="Basic and acidic residues" evidence="1">
    <location>
        <begin position="93"/>
        <end position="104"/>
    </location>
</feature>
<feature type="region of interest" description="Disordered" evidence="1">
    <location>
        <begin position="91"/>
        <end position="118"/>
    </location>
</feature>
<evidence type="ECO:0000256" key="1">
    <source>
        <dbReference type="SAM" id="MobiDB-lite"/>
    </source>
</evidence>
<evidence type="ECO:0000313" key="3">
    <source>
        <dbReference type="Proteomes" id="UP000230750"/>
    </source>
</evidence>
<comment type="caution">
    <text evidence="2">The sequence shown here is derived from an EMBL/GenBank/DDBJ whole genome shotgun (WGS) entry which is preliminary data.</text>
</comment>
<proteinExistence type="predicted"/>
<keyword evidence="3" id="KW-1185">Reference proteome</keyword>
<sequence>MADRRRRHSSYKIAKRRAEAITFLSNISLSGKVEKKHRKNGEGSKQNVTVVDDDTKDDVGFKVRPNVNIANVRDSTTTPSRVSIPNVLTLETPQEHEGRLERHTPPSSPTKGSGDRFFVSRSFSSEPRHHLAKQIPSEPYLSVSNHSSNEELQHVITIRKLSSLESPPEGAEMDFSRQRFTRGFCSGGRVVLVSSHKVPFAIWSHLRYKRTSQYAHMRLVSVIS</sequence>